<evidence type="ECO:0000256" key="3">
    <source>
        <dbReference type="SAM" id="SignalP"/>
    </source>
</evidence>
<reference evidence="5 6" key="1">
    <citation type="submission" date="2018-10" db="EMBL/GenBank/DDBJ databases">
        <title>Isolation from cow dung.</title>
        <authorList>
            <person name="Ling L."/>
        </authorList>
    </citation>
    <scope>NUCLEOTIDE SEQUENCE [LARGE SCALE GENOMIC DNA]</scope>
    <source>
        <strain evidence="5 6">NEAU-LL90</strain>
    </source>
</reference>
<organism evidence="5 6">
    <name type="scientific">Nocardia stercoris</name>
    <dbReference type="NCBI Taxonomy" id="2483361"/>
    <lineage>
        <taxon>Bacteria</taxon>
        <taxon>Bacillati</taxon>
        <taxon>Actinomycetota</taxon>
        <taxon>Actinomycetes</taxon>
        <taxon>Mycobacteriales</taxon>
        <taxon>Nocardiaceae</taxon>
        <taxon>Nocardia</taxon>
    </lineage>
</organism>
<evidence type="ECO:0000256" key="1">
    <source>
        <dbReference type="ARBA" id="ARBA00022729"/>
    </source>
</evidence>
<evidence type="ECO:0000256" key="2">
    <source>
        <dbReference type="ARBA" id="ARBA00093774"/>
    </source>
</evidence>
<dbReference type="EMBL" id="RFFH01000001">
    <property type="protein sequence ID" value="RMI35048.1"/>
    <property type="molecule type" value="Genomic_DNA"/>
</dbReference>
<evidence type="ECO:0000313" key="6">
    <source>
        <dbReference type="Proteomes" id="UP000279275"/>
    </source>
</evidence>
<gene>
    <name evidence="5" type="ORF">EBN03_01585</name>
</gene>
<keyword evidence="1 3" id="KW-0732">Signal</keyword>
<dbReference type="Proteomes" id="UP000279275">
    <property type="component" value="Unassembled WGS sequence"/>
</dbReference>
<accession>A0A3M2LJV4</accession>
<sequence>MVPSNARAPHRIRRGAGLLVVAALTVPLTACGGSSSKHAAPTTGEPTVTEAVTTVFQQFFDGNTPAAQKISLLENGAQFADAINAQAGSPMAKSTTATVQNVASSGTDHVDVTYTILLAGTAALSGQRGGAVRAAGGWKVTAATFCALLTLEGNPPAACAGVPPIG</sequence>
<dbReference type="AlphaFoldDB" id="A0A3M2LJV4"/>
<evidence type="ECO:0000259" key="4">
    <source>
        <dbReference type="Pfam" id="PF26580"/>
    </source>
</evidence>
<feature type="chain" id="PRO_5018037557" description="Low molecular weight antigen MTB12-like C-terminal domain-containing protein" evidence="3">
    <location>
        <begin position="40"/>
        <end position="166"/>
    </location>
</feature>
<dbReference type="Pfam" id="PF26580">
    <property type="entry name" value="Mtb12_C"/>
    <property type="match status" value="1"/>
</dbReference>
<comment type="similarity">
    <text evidence="2">Belongs to the MTB12 family.</text>
</comment>
<comment type="caution">
    <text evidence="5">The sequence shown here is derived from an EMBL/GenBank/DDBJ whole genome shotgun (WGS) entry which is preliminary data.</text>
</comment>
<dbReference type="InterPro" id="IPR058644">
    <property type="entry name" value="Mtb12-like_C"/>
</dbReference>
<feature type="domain" description="Low molecular weight antigen MTB12-like C-terminal" evidence="4">
    <location>
        <begin position="46"/>
        <end position="155"/>
    </location>
</feature>
<name>A0A3M2LJV4_9NOCA</name>
<dbReference type="RefSeq" id="WP_122186021.1">
    <property type="nucleotide sequence ID" value="NZ_RFFH01000001.1"/>
</dbReference>
<dbReference type="OrthoDB" id="4548368at2"/>
<keyword evidence="6" id="KW-1185">Reference proteome</keyword>
<protein>
    <recommendedName>
        <fullName evidence="4">Low molecular weight antigen MTB12-like C-terminal domain-containing protein</fullName>
    </recommendedName>
</protein>
<evidence type="ECO:0000313" key="5">
    <source>
        <dbReference type="EMBL" id="RMI35048.1"/>
    </source>
</evidence>
<proteinExistence type="inferred from homology"/>
<feature type="signal peptide" evidence="3">
    <location>
        <begin position="1"/>
        <end position="39"/>
    </location>
</feature>